<proteinExistence type="predicted"/>
<dbReference type="InterPro" id="IPR014729">
    <property type="entry name" value="Rossmann-like_a/b/a_fold"/>
</dbReference>
<dbReference type="PANTHER" id="PTHR46989">
    <property type="entry name" value="USP DOMAIN-CONTAINING PROTEIN"/>
    <property type="match status" value="1"/>
</dbReference>
<dbReference type="InterPro" id="IPR006016">
    <property type="entry name" value="UspA"/>
</dbReference>
<dbReference type="SUPFAM" id="SSF52402">
    <property type="entry name" value="Adenine nucleotide alpha hydrolases-like"/>
    <property type="match status" value="1"/>
</dbReference>
<protein>
    <recommendedName>
        <fullName evidence="1">UspA domain-containing protein</fullName>
    </recommendedName>
</protein>
<sequence>MASRVVLLSMDGSKHSSFAFDWYLKHIRRDGDKVLIGYCPQFDSLSRSSSGLMTGNPQYMSDMITEEELGVQKLIKAFEDLLKEKSLDGKVLRLSGSDPGHAIVKAAEENGATMIITGCRGLGKVRRTLMGSVSTYVTHHSHVPVLICRHE</sequence>
<reference evidence="2 3" key="1">
    <citation type="journal article" date="2013" name="Nature">
        <title>Insights into bilaterian evolution from three spiralian genomes.</title>
        <authorList>
            <person name="Simakov O."/>
            <person name="Marletaz F."/>
            <person name="Cho S.J."/>
            <person name="Edsinger-Gonzales E."/>
            <person name="Havlak P."/>
            <person name="Hellsten U."/>
            <person name="Kuo D.H."/>
            <person name="Larsson T."/>
            <person name="Lv J."/>
            <person name="Arendt D."/>
            <person name="Savage R."/>
            <person name="Osoegawa K."/>
            <person name="de Jong P."/>
            <person name="Grimwood J."/>
            <person name="Chapman J.A."/>
            <person name="Shapiro H."/>
            <person name="Aerts A."/>
            <person name="Otillar R.P."/>
            <person name="Terry A.Y."/>
            <person name="Boore J.L."/>
            <person name="Grigoriev I.V."/>
            <person name="Lindberg D.R."/>
            <person name="Seaver E.C."/>
            <person name="Weisblat D.A."/>
            <person name="Putnam N.H."/>
            <person name="Rokhsar D.S."/>
        </authorList>
    </citation>
    <scope>NUCLEOTIDE SEQUENCE [LARGE SCALE GENOMIC DNA]</scope>
</reference>
<dbReference type="CTD" id="20240272"/>
<dbReference type="PANTHER" id="PTHR46989:SF3">
    <property type="entry name" value="USPA DOMAIN-CONTAINING PROTEIN"/>
    <property type="match status" value="1"/>
</dbReference>
<dbReference type="InterPro" id="IPR006015">
    <property type="entry name" value="Universal_stress_UspA"/>
</dbReference>
<keyword evidence="3" id="KW-1185">Reference proteome</keyword>
<dbReference type="OrthoDB" id="843225at2759"/>
<dbReference type="AlphaFoldDB" id="V3ZZ24"/>
<evidence type="ECO:0000313" key="3">
    <source>
        <dbReference type="Proteomes" id="UP000030746"/>
    </source>
</evidence>
<dbReference type="Pfam" id="PF00582">
    <property type="entry name" value="Usp"/>
    <property type="match status" value="1"/>
</dbReference>
<dbReference type="KEGG" id="lgi:LOTGIDRAFT_166166"/>
<name>V3ZZ24_LOTGI</name>
<dbReference type="Proteomes" id="UP000030746">
    <property type="component" value="Unassembled WGS sequence"/>
</dbReference>
<dbReference type="RefSeq" id="XP_009061469.1">
    <property type="nucleotide sequence ID" value="XM_009063221.1"/>
</dbReference>
<dbReference type="OMA" id="LAHCAEY"/>
<dbReference type="PRINTS" id="PR01438">
    <property type="entry name" value="UNVRSLSTRESS"/>
</dbReference>
<accession>V3ZZ24</accession>
<dbReference type="GeneID" id="20240272"/>
<dbReference type="HOGENOM" id="CLU_049301_9_2_1"/>
<dbReference type="Gene3D" id="3.40.50.620">
    <property type="entry name" value="HUPs"/>
    <property type="match status" value="1"/>
</dbReference>
<feature type="domain" description="UspA" evidence="1">
    <location>
        <begin position="4"/>
        <end position="149"/>
    </location>
</feature>
<organism evidence="2 3">
    <name type="scientific">Lottia gigantea</name>
    <name type="common">Giant owl limpet</name>
    <dbReference type="NCBI Taxonomy" id="225164"/>
    <lineage>
        <taxon>Eukaryota</taxon>
        <taxon>Metazoa</taxon>
        <taxon>Spiralia</taxon>
        <taxon>Lophotrochozoa</taxon>
        <taxon>Mollusca</taxon>
        <taxon>Gastropoda</taxon>
        <taxon>Patellogastropoda</taxon>
        <taxon>Lottioidea</taxon>
        <taxon>Lottiidae</taxon>
        <taxon>Lottia</taxon>
    </lineage>
</organism>
<evidence type="ECO:0000259" key="1">
    <source>
        <dbReference type="Pfam" id="PF00582"/>
    </source>
</evidence>
<gene>
    <name evidence="2" type="ORF">LOTGIDRAFT_166166</name>
</gene>
<evidence type="ECO:0000313" key="2">
    <source>
        <dbReference type="EMBL" id="ESO87865.1"/>
    </source>
</evidence>
<dbReference type="EMBL" id="KB202823">
    <property type="protein sequence ID" value="ESO87865.1"/>
    <property type="molecule type" value="Genomic_DNA"/>
</dbReference>
<dbReference type="CDD" id="cd23659">
    <property type="entry name" value="USP_At3g01520-like"/>
    <property type="match status" value="1"/>
</dbReference>